<name>A0A518IL75_9PLAN</name>
<feature type="transmembrane region" description="Helical" evidence="1">
    <location>
        <begin position="21"/>
        <end position="41"/>
    </location>
</feature>
<evidence type="ECO:0000313" key="3">
    <source>
        <dbReference type="Proteomes" id="UP000318313"/>
    </source>
</evidence>
<keyword evidence="3" id="KW-1185">Reference proteome</keyword>
<dbReference type="OrthoDB" id="291464at2"/>
<keyword evidence="1" id="KW-0472">Membrane</keyword>
<dbReference type="RefSeq" id="WP_145313608.1">
    <property type="nucleotide sequence ID" value="NZ_CP037452.1"/>
</dbReference>
<sequence>MNIHRHKIAPQHTCWNKRSGFTIFEALISMILVSATVAISIPTLKVVNLQRKSINAKLIATTTLANLGERIVAENSWDDLTSEKMAEYEAEIPGQLNLKEPRLSMKLVQTENDPAVRQVRIRLSWENPYGESVDPLLLSLWFYREGSSDE</sequence>
<gene>
    <name evidence="2" type="ORF">Enr17x_59270</name>
</gene>
<evidence type="ECO:0000313" key="2">
    <source>
        <dbReference type="EMBL" id="QDV53844.1"/>
    </source>
</evidence>
<dbReference type="AlphaFoldDB" id="A0A518IL75"/>
<protein>
    <submittedName>
        <fullName evidence="2">Uncharacterized protein</fullName>
    </submittedName>
</protein>
<dbReference type="KEGG" id="gfm:Enr17x_59270"/>
<accession>A0A518IL75</accession>
<dbReference type="EMBL" id="CP037452">
    <property type="protein sequence ID" value="QDV53844.1"/>
    <property type="molecule type" value="Genomic_DNA"/>
</dbReference>
<organism evidence="2 3">
    <name type="scientific">Gimesia fumaroli</name>
    <dbReference type="NCBI Taxonomy" id="2527976"/>
    <lineage>
        <taxon>Bacteria</taxon>
        <taxon>Pseudomonadati</taxon>
        <taxon>Planctomycetota</taxon>
        <taxon>Planctomycetia</taxon>
        <taxon>Planctomycetales</taxon>
        <taxon>Planctomycetaceae</taxon>
        <taxon>Gimesia</taxon>
    </lineage>
</organism>
<proteinExistence type="predicted"/>
<evidence type="ECO:0000256" key="1">
    <source>
        <dbReference type="SAM" id="Phobius"/>
    </source>
</evidence>
<dbReference type="Proteomes" id="UP000318313">
    <property type="component" value="Chromosome"/>
</dbReference>
<reference evidence="2 3" key="1">
    <citation type="submission" date="2019-03" db="EMBL/GenBank/DDBJ databases">
        <title>Deep-cultivation of Planctomycetes and their phenomic and genomic characterization uncovers novel biology.</title>
        <authorList>
            <person name="Wiegand S."/>
            <person name="Jogler M."/>
            <person name="Boedeker C."/>
            <person name="Pinto D."/>
            <person name="Vollmers J."/>
            <person name="Rivas-Marin E."/>
            <person name="Kohn T."/>
            <person name="Peeters S.H."/>
            <person name="Heuer A."/>
            <person name="Rast P."/>
            <person name="Oberbeckmann S."/>
            <person name="Bunk B."/>
            <person name="Jeske O."/>
            <person name="Meyerdierks A."/>
            <person name="Storesund J.E."/>
            <person name="Kallscheuer N."/>
            <person name="Luecker S."/>
            <person name="Lage O.M."/>
            <person name="Pohl T."/>
            <person name="Merkel B.J."/>
            <person name="Hornburger P."/>
            <person name="Mueller R.-W."/>
            <person name="Bruemmer F."/>
            <person name="Labrenz M."/>
            <person name="Spormann A.M."/>
            <person name="Op den Camp H."/>
            <person name="Overmann J."/>
            <person name="Amann R."/>
            <person name="Jetten M.S.M."/>
            <person name="Mascher T."/>
            <person name="Medema M.H."/>
            <person name="Devos D.P."/>
            <person name="Kaster A.-K."/>
            <person name="Ovreas L."/>
            <person name="Rohde M."/>
            <person name="Galperin M.Y."/>
            <person name="Jogler C."/>
        </authorList>
    </citation>
    <scope>NUCLEOTIDE SEQUENCE [LARGE SCALE GENOMIC DNA]</scope>
    <source>
        <strain evidence="2 3">Enr17</strain>
    </source>
</reference>
<keyword evidence="1" id="KW-0812">Transmembrane</keyword>
<keyword evidence="1" id="KW-1133">Transmembrane helix</keyword>